<gene>
    <name evidence="1" type="ORF">TEQG_02485</name>
</gene>
<protein>
    <submittedName>
        <fullName evidence="1">Uncharacterized protein</fullName>
    </submittedName>
</protein>
<dbReference type="VEuPathDB" id="FungiDB:TEQG_02485"/>
<dbReference type="Proteomes" id="UP000009169">
    <property type="component" value="Unassembled WGS sequence"/>
</dbReference>
<dbReference type="EMBL" id="DS995727">
    <property type="protein sequence ID" value="EGE03449.1"/>
    <property type="molecule type" value="Genomic_DNA"/>
</dbReference>
<evidence type="ECO:0000313" key="2">
    <source>
        <dbReference type="Proteomes" id="UP000009169"/>
    </source>
</evidence>
<dbReference type="HOGENOM" id="CLU_861044_0_0_1"/>
<dbReference type="AlphaFoldDB" id="F2PNI1"/>
<keyword evidence="2" id="KW-1185">Reference proteome</keyword>
<proteinExistence type="predicted"/>
<accession>F2PNI1</accession>
<name>F2PNI1_TRIEC</name>
<reference evidence="2" key="1">
    <citation type="journal article" date="2012" name="MBio">
        <title>Comparative genome analysis of Trichophyton rubrum and related dermatophytes reveals candidate genes involved in infection.</title>
        <authorList>
            <person name="Martinez D.A."/>
            <person name="Oliver B.G."/>
            <person name="Graeser Y."/>
            <person name="Goldberg J.M."/>
            <person name="Li W."/>
            <person name="Martinez-Rossi N.M."/>
            <person name="Monod M."/>
            <person name="Shelest E."/>
            <person name="Barton R.C."/>
            <person name="Birch E."/>
            <person name="Brakhage A.A."/>
            <person name="Chen Z."/>
            <person name="Gurr S.J."/>
            <person name="Heiman D."/>
            <person name="Heitman J."/>
            <person name="Kosti I."/>
            <person name="Rossi A."/>
            <person name="Saif S."/>
            <person name="Samalova M."/>
            <person name="Saunders C.W."/>
            <person name="Shea T."/>
            <person name="Summerbell R.C."/>
            <person name="Xu J."/>
            <person name="Young S."/>
            <person name="Zeng Q."/>
            <person name="Birren B.W."/>
            <person name="Cuomo C.A."/>
            <person name="White T.C."/>
        </authorList>
    </citation>
    <scope>NUCLEOTIDE SEQUENCE [LARGE SCALE GENOMIC DNA]</scope>
    <source>
        <strain evidence="2">ATCC MYA-4606 / CBS 127.97</strain>
    </source>
</reference>
<evidence type="ECO:0000313" key="1">
    <source>
        <dbReference type="EMBL" id="EGE03449.1"/>
    </source>
</evidence>
<dbReference type="OrthoDB" id="4171542at2759"/>
<organism evidence="1 2">
    <name type="scientific">Trichophyton equinum (strain ATCC MYA-4606 / CBS 127.97)</name>
    <name type="common">Horse ringworm fungus</name>
    <dbReference type="NCBI Taxonomy" id="559882"/>
    <lineage>
        <taxon>Eukaryota</taxon>
        <taxon>Fungi</taxon>
        <taxon>Dikarya</taxon>
        <taxon>Ascomycota</taxon>
        <taxon>Pezizomycotina</taxon>
        <taxon>Eurotiomycetes</taxon>
        <taxon>Eurotiomycetidae</taxon>
        <taxon>Onygenales</taxon>
        <taxon>Arthrodermataceae</taxon>
        <taxon>Trichophyton</taxon>
    </lineage>
</organism>
<sequence>MTSFQVYFIPDGKSTPSQIVKTHIMLYQTPKSHTFRGCDCLFVASHTPPNTPGALLIHDDPPRDEEKNILEDFLMAAADAANSKNINAWLAYKRIAEQNEANELTSKIDHLRYLQQKALQIFYKSRQQRLLEVEDKINELYDLLDGELKEGELKEGELKEGELKEGELKEGELKEGELKEGVSKEAMKAAWELHTSLVSMWEEGETKLQGYEFLRQRVNFIQERVTGYRGRIYSVIFLLSKVKETRGKGDHILLAVYKQLLLARDYIHSLYQSIERATQRLEQPLQQNHKLQICRPDIYQLYCLCASLFLHYVESPVLEDRQR</sequence>